<protein>
    <submittedName>
        <fullName evidence="1 2">Uncharacterized protein</fullName>
    </submittedName>
</protein>
<proteinExistence type="predicted"/>
<name>A0A084VMV9_ANOSI</name>
<dbReference type="VEuPathDB" id="VectorBase:ASIC006657"/>
<dbReference type="Proteomes" id="UP000030765">
    <property type="component" value="Unassembled WGS sequence"/>
</dbReference>
<dbReference type="EMBL" id="ATLV01014631">
    <property type="status" value="NOT_ANNOTATED_CDS"/>
    <property type="molecule type" value="Genomic_DNA"/>
</dbReference>
<evidence type="ECO:0000313" key="2">
    <source>
        <dbReference type="EnsemblMetazoa" id="ASIC006657-PA"/>
    </source>
</evidence>
<dbReference type="EMBL" id="KE524975">
    <property type="protein sequence ID" value="KFB39303.1"/>
    <property type="molecule type" value="Genomic_DNA"/>
</dbReference>
<evidence type="ECO:0000313" key="1">
    <source>
        <dbReference type="EMBL" id="KFB39303.1"/>
    </source>
</evidence>
<dbReference type="EnsemblMetazoa" id="ASIC006657-RA">
    <property type="protein sequence ID" value="ASIC006657-PA"/>
    <property type="gene ID" value="ASIC006657"/>
</dbReference>
<reference evidence="1 3" key="1">
    <citation type="journal article" date="2014" name="BMC Genomics">
        <title>Genome sequence of Anopheles sinensis provides insight into genetics basis of mosquito competence for malaria parasites.</title>
        <authorList>
            <person name="Zhou D."/>
            <person name="Zhang D."/>
            <person name="Ding G."/>
            <person name="Shi L."/>
            <person name="Hou Q."/>
            <person name="Ye Y."/>
            <person name="Xu Y."/>
            <person name="Zhou H."/>
            <person name="Xiong C."/>
            <person name="Li S."/>
            <person name="Yu J."/>
            <person name="Hong S."/>
            <person name="Yu X."/>
            <person name="Zou P."/>
            <person name="Chen C."/>
            <person name="Chang X."/>
            <person name="Wang W."/>
            <person name="Lv Y."/>
            <person name="Sun Y."/>
            <person name="Ma L."/>
            <person name="Shen B."/>
            <person name="Zhu C."/>
        </authorList>
    </citation>
    <scope>NUCLEOTIDE SEQUENCE [LARGE SCALE GENOMIC DNA]</scope>
</reference>
<dbReference type="AlphaFoldDB" id="A0A084VMV9"/>
<gene>
    <name evidence="1" type="ORF">ZHAS_00006657</name>
</gene>
<organism evidence="1">
    <name type="scientific">Anopheles sinensis</name>
    <name type="common">Mosquito</name>
    <dbReference type="NCBI Taxonomy" id="74873"/>
    <lineage>
        <taxon>Eukaryota</taxon>
        <taxon>Metazoa</taxon>
        <taxon>Ecdysozoa</taxon>
        <taxon>Arthropoda</taxon>
        <taxon>Hexapoda</taxon>
        <taxon>Insecta</taxon>
        <taxon>Pterygota</taxon>
        <taxon>Neoptera</taxon>
        <taxon>Endopterygota</taxon>
        <taxon>Diptera</taxon>
        <taxon>Nematocera</taxon>
        <taxon>Culicoidea</taxon>
        <taxon>Culicidae</taxon>
        <taxon>Anophelinae</taxon>
        <taxon>Anopheles</taxon>
    </lineage>
</organism>
<sequence length="202" mass="22710">MMMPPCIPKNLPCSGLVRFEWGSIEPHRVCDPFCPPAAVAARSTSYAGGGVKGCPSRTEAEPGHRPCWVPTSVLVLPHARIGPSESARKKGNQRNPELSRFIHREPVRAGQEKRKAAKQMQENRFFILPPSRVRRREAHAAGPSRVLAVWNEAFARQLMFRFEQRAMHTTRQARRVFFPENGARGNSIRWPADGKCECVTVC</sequence>
<keyword evidence="3" id="KW-1185">Reference proteome</keyword>
<accession>A0A084VMV9</accession>
<evidence type="ECO:0000313" key="3">
    <source>
        <dbReference type="Proteomes" id="UP000030765"/>
    </source>
</evidence>
<reference evidence="2" key="2">
    <citation type="submission" date="2020-05" db="UniProtKB">
        <authorList>
            <consortium name="EnsemblMetazoa"/>
        </authorList>
    </citation>
    <scope>IDENTIFICATION</scope>
</reference>